<feature type="signal peptide" evidence="1">
    <location>
        <begin position="1"/>
        <end position="23"/>
    </location>
</feature>
<evidence type="ECO:0000313" key="2">
    <source>
        <dbReference type="EMBL" id="WIY51144.1"/>
    </source>
</evidence>
<organism evidence="2 3">
    <name type="scientific">Paracidovorax citrulli</name>
    <name type="common">Acidovorax citrulli</name>
    <dbReference type="NCBI Taxonomy" id="80869"/>
    <lineage>
        <taxon>Bacteria</taxon>
        <taxon>Pseudomonadati</taxon>
        <taxon>Pseudomonadota</taxon>
        <taxon>Betaproteobacteria</taxon>
        <taxon>Burkholderiales</taxon>
        <taxon>Comamonadaceae</taxon>
        <taxon>Paracidovorax</taxon>
    </lineage>
</organism>
<gene>
    <name evidence="2" type="ORF">QRO08_11470</name>
</gene>
<protein>
    <recommendedName>
        <fullName evidence="4">Glycine-rich protein</fullName>
    </recommendedName>
</protein>
<dbReference type="RefSeq" id="WP_011795780.1">
    <property type="nucleotide sequence ID" value="NZ_CP042302.1"/>
</dbReference>
<proteinExistence type="predicted"/>
<keyword evidence="1" id="KW-0732">Signal</keyword>
<dbReference type="EMBL" id="CP127363">
    <property type="protein sequence ID" value="WIY51144.1"/>
    <property type="molecule type" value="Genomic_DNA"/>
</dbReference>
<dbReference type="Proteomes" id="UP001242732">
    <property type="component" value="Chromosome"/>
</dbReference>
<evidence type="ECO:0000256" key="1">
    <source>
        <dbReference type="SAM" id="SignalP"/>
    </source>
</evidence>
<evidence type="ECO:0008006" key="4">
    <source>
        <dbReference type="Google" id="ProtNLM"/>
    </source>
</evidence>
<feature type="chain" id="PRO_5045387523" description="Glycine-rich protein" evidence="1">
    <location>
        <begin position="24"/>
        <end position="392"/>
    </location>
</feature>
<reference evidence="2 3" key="1">
    <citation type="submission" date="2023-06" db="EMBL/GenBank/DDBJ databases">
        <authorList>
            <person name="Ham H."/>
            <person name="Park D.S."/>
        </authorList>
    </citation>
    <scope>NUCLEOTIDE SEQUENCE [LARGE SCALE GENOMIC DNA]</scope>
    <source>
        <strain evidence="2 3">KACC 17005</strain>
    </source>
</reference>
<evidence type="ECO:0000313" key="3">
    <source>
        <dbReference type="Proteomes" id="UP001242732"/>
    </source>
</evidence>
<keyword evidence="3" id="KW-1185">Reference proteome</keyword>
<name>A0ABY9AWJ3_PARCI</name>
<sequence length="392" mass="38779">MKFHRTLLQAFACVAAATTCASAGPIVVTPGSLSSYVYYPPVAGAGGSAGGGTGEDVSTLQRCVWTPSQGDQTVTVNPGYDYKKDITVYYRLAGGDGGAGYTGGGGGSSAILLNGAKVAVGPGGAGGSRAPEVTGVFKVKVGDTLRFVTGGGGGAGLTKSGFAIGGGGGAGFTGGGGGGSLGSRSVSASDYPAIAGKGGGDGPGAGGYASGAMAGTPGLNMQGGVGTFPDGSSAPYGSQADNYSGSLSYYSNFYKYFSGLKFPATPTTMGAPVGSADSNFTTFGGGGGRLASGGSVSIQFNFAYCQNASSSFQSSRDSVEISDNGQCYSNFNRYSYVLAKTEQFPQPTSSLALTRKYPDVNNNGNQPIIVASGSLPGQIVTMYQAPVCGVFN</sequence>
<accession>A0ABY9AWJ3</accession>